<feature type="compositionally biased region" description="Basic and acidic residues" evidence="1">
    <location>
        <begin position="164"/>
        <end position="180"/>
    </location>
</feature>
<reference evidence="2 3" key="1">
    <citation type="submission" date="2016-07" db="EMBL/GenBank/DDBJ databases">
        <title>Multiple horizontal gene transfer events from other fungi enriched the ability of initially mycotrophic Trichoderma (Ascomycota) to feed on dead plant biomass.</title>
        <authorList>
            <consortium name="DOE Joint Genome Institute"/>
            <person name="Aerts A."/>
            <person name="Atanasova L."/>
            <person name="Chenthamara K."/>
            <person name="Zhang J."/>
            <person name="Grujic M."/>
            <person name="Henrissat B."/>
            <person name="Kuo A."/>
            <person name="Salamov A."/>
            <person name="Lipzen A."/>
            <person name="Labutti K."/>
            <person name="Barry K."/>
            <person name="Miao Y."/>
            <person name="Rahimi M.J."/>
            <person name="Shen Q."/>
            <person name="Grigoriev I.V."/>
            <person name="Kubicek C.P."/>
            <person name="Druzhinina I.S."/>
        </authorList>
    </citation>
    <scope>NUCLEOTIDE SEQUENCE [LARGE SCALE GENOMIC DNA]</scope>
    <source>
        <strain evidence="2 3">CBS 433.97</strain>
    </source>
</reference>
<accession>A0A2T3ZGI1</accession>
<dbReference type="Proteomes" id="UP000240493">
    <property type="component" value="Unassembled WGS sequence"/>
</dbReference>
<evidence type="ECO:0000313" key="2">
    <source>
        <dbReference type="EMBL" id="PTB43893.1"/>
    </source>
</evidence>
<dbReference type="AlphaFoldDB" id="A0A2T3ZGI1"/>
<evidence type="ECO:0000313" key="3">
    <source>
        <dbReference type="Proteomes" id="UP000240493"/>
    </source>
</evidence>
<feature type="region of interest" description="Disordered" evidence="1">
    <location>
        <begin position="72"/>
        <end position="143"/>
    </location>
</feature>
<dbReference type="EMBL" id="KZ679258">
    <property type="protein sequence ID" value="PTB43893.1"/>
    <property type="molecule type" value="Genomic_DNA"/>
</dbReference>
<feature type="compositionally biased region" description="Gly residues" evidence="1">
    <location>
        <begin position="77"/>
        <end position="111"/>
    </location>
</feature>
<organism evidence="2 3">
    <name type="scientific">Trichoderma asperellum (strain ATCC 204424 / CBS 433.97 / NBRC 101777)</name>
    <dbReference type="NCBI Taxonomy" id="1042311"/>
    <lineage>
        <taxon>Eukaryota</taxon>
        <taxon>Fungi</taxon>
        <taxon>Dikarya</taxon>
        <taxon>Ascomycota</taxon>
        <taxon>Pezizomycotina</taxon>
        <taxon>Sordariomycetes</taxon>
        <taxon>Hypocreomycetidae</taxon>
        <taxon>Hypocreales</taxon>
        <taxon>Hypocreaceae</taxon>
        <taxon>Trichoderma</taxon>
    </lineage>
</organism>
<gene>
    <name evidence="2" type="ORF">M441DRAFT_24148</name>
</gene>
<name>A0A2T3ZGI1_TRIA4</name>
<feature type="region of interest" description="Disordered" evidence="1">
    <location>
        <begin position="155"/>
        <end position="180"/>
    </location>
</feature>
<proteinExistence type="predicted"/>
<protein>
    <submittedName>
        <fullName evidence="2">Uncharacterized protein</fullName>
    </submittedName>
</protein>
<sequence>MFRDEKGVPNEHDRRSFTTISTASARRLAAILPTPYDRVGEALQISGGPYSSSLQMSNINDVARIWRVTERVLGKPSSGGGGGSGGGSGGGRGGRGNGRIGGCGGGGGSGRGVTKRKGGLRGGGGHGSSLPPPEQQQQQPQQEFLQQLGLLLQQQQLQQQPGGKEGKVEETELVKNEKKD</sequence>
<keyword evidence="3" id="KW-1185">Reference proteome</keyword>
<evidence type="ECO:0000256" key="1">
    <source>
        <dbReference type="SAM" id="MobiDB-lite"/>
    </source>
</evidence>